<comment type="caution">
    <text evidence="1">The sequence shown here is derived from an EMBL/GenBank/DDBJ whole genome shotgun (WGS) entry which is preliminary data.</text>
</comment>
<dbReference type="EMBL" id="CM046118">
    <property type="protein sequence ID" value="KAI8438132.1"/>
    <property type="molecule type" value="Genomic_DNA"/>
</dbReference>
<evidence type="ECO:0000313" key="2">
    <source>
        <dbReference type="Proteomes" id="UP001064048"/>
    </source>
</evidence>
<organism evidence="1 2">
    <name type="scientific">Choristoneura fumiferana</name>
    <name type="common">Spruce budworm moth</name>
    <name type="synonym">Archips fumiferana</name>
    <dbReference type="NCBI Taxonomy" id="7141"/>
    <lineage>
        <taxon>Eukaryota</taxon>
        <taxon>Metazoa</taxon>
        <taxon>Ecdysozoa</taxon>
        <taxon>Arthropoda</taxon>
        <taxon>Hexapoda</taxon>
        <taxon>Insecta</taxon>
        <taxon>Pterygota</taxon>
        <taxon>Neoptera</taxon>
        <taxon>Endopterygota</taxon>
        <taxon>Lepidoptera</taxon>
        <taxon>Glossata</taxon>
        <taxon>Ditrysia</taxon>
        <taxon>Tortricoidea</taxon>
        <taxon>Tortricidae</taxon>
        <taxon>Tortricinae</taxon>
        <taxon>Choristoneura</taxon>
    </lineage>
</organism>
<dbReference type="Proteomes" id="UP001064048">
    <property type="component" value="Chromosome 18"/>
</dbReference>
<name>A0ACC0KPF5_CHOFU</name>
<protein>
    <submittedName>
        <fullName evidence="1">Uncharacterized protein</fullName>
    </submittedName>
</protein>
<proteinExistence type="predicted"/>
<evidence type="ECO:0000313" key="1">
    <source>
        <dbReference type="EMBL" id="KAI8438132.1"/>
    </source>
</evidence>
<gene>
    <name evidence="1" type="ORF">MSG28_010760</name>
</gene>
<sequence length="68" mass="7406">MCSKKCATPLFLEFSYLEPASIHRPTVAVAAPESSEATRSPLSSTGKLSLLLNLSFILFANFNLVFNL</sequence>
<keyword evidence="2" id="KW-1185">Reference proteome</keyword>
<reference evidence="1 2" key="1">
    <citation type="journal article" date="2022" name="Genome Biol. Evol.">
        <title>The Spruce Budworm Genome: Reconstructing the Evolutionary History of Antifreeze Proteins.</title>
        <authorList>
            <person name="Beliveau C."/>
            <person name="Gagne P."/>
            <person name="Picq S."/>
            <person name="Vernygora O."/>
            <person name="Keeling C.I."/>
            <person name="Pinkney K."/>
            <person name="Doucet D."/>
            <person name="Wen F."/>
            <person name="Johnston J.S."/>
            <person name="Maaroufi H."/>
            <person name="Boyle B."/>
            <person name="Laroche J."/>
            <person name="Dewar K."/>
            <person name="Juretic N."/>
            <person name="Blackburn G."/>
            <person name="Nisole A."/>
            <person name="Brunet B."/>
            <person name="Brandao M."/>
            <person name="Lumley L."/>
            <person name="Duan J."/>
            <person name="Quan G."/>
            <person name="Lucarotti C.J."/>
            <person name="Roe A.D."/>
            <person name="Sperling F.A.H."/>
            <person name="Levesque R.C."/>
            <person name="Cusson M."/>
        </authorList>
    </citation>
    <scope>NUCLEOTIDE SEQUENCE [LARGE SCALE GENOMIC DNA]</scope>
    <source>
        <strain evidence="1">Glfc:IPQL:Cfum</strain>
    </source>
</reference>
<accession>A0ACC0KPF5</accession>